<feature type="binding site" evidence="7">
    <location>
        <position position="69"/>
    </location>
    <ligand>
        <name>substrate</name>
    </ligand>
</feature>
<dbReference type="EMBL" id="BA000048">
    <property type="protein sequence ID" value="BAJ50304.1"/>
    <property type="molecule type" value="Genomic_DNA"/>
</dbReference>
<proteinExistence type="inferred from homology"/>
<dbReference type="GO" id="GO:0009146">
    <property type="term" value="P:purine nucleoside triphosphate catabolic process"/>
    <property type="evidence" value="ECO:0007669"/>
    <property type="project" value="UniProtKB-UniRule"/>
</dbReference>
<dbReference type="PANTHER" id="PTHR11067">
    <property type="entry name" value="INOSINE TRIPHOSPHATE PYROPHOSPHATASE/HAM1 PROTEIN"/>
    <property type="match status" value="1"/>
</dbReference>
<feature type="active site" description="Proton acceptor" evidence="7">
    <location>
        <position position="68"/>
    </location>
</feature>
<dbReference type="Gene3D" id="3.90.950.10">
    <property type="match status" value="1"/>
</dbReference>
<evidence type="ECO:0000256" key="8">
    <source>
        <dbReference type="RuleBase" id="RU003781"/>
    </source>
</evidence>
<feature type="binding site" evidence="7">
    <location>
        <begin position="10"/>
        <end position="15"/>
    </location>
    <ligand>
        <name>substrate</name>
    </ligand>
</feature>
<evidence type="ECO:0000256" key="2">
    <source>
        <dbReference type="ARBA" id="ARBA00022723"/>
    </source>
</evidence>
<comment type="catalytic activity">
    <reaction evidence="7">
        <text>XTP + H2O = XMP + diphosphate + H(+)</text>
        <dbReference type="Rhea" id="RHEA:28610"/>
        <dbReference type="ChEBI" id="CHEBI:15377"/>
        <dbReference type="ChEBI" id="CHEBI:15378"/>
        <dbReference type="ChEBI" id="CHEBI:33019"/>
        <dbReference type="ChEBI" id="CHEBI:57464"/>
        <dbReference type="ChEBI" id="CHEBI:61314"/>
        <dbReference type="EC" id="3.6.1.66"/>
    </reaction>
</comment>
<comment type="subunit">
    <text evidence="7">Homodimer.</text>
</comment>
<evidence type="ECO:0000256" key="4">
    <source>
        <dbReference type="ARBA" id="ARBA00022801"/>
    </source>
</evidence>
<dbReference type="InterPro" id="IPR029001">
    <property type="entry name" value="ITPase-like_fam"/>
</dbReference>
<dbReference type="NCBIfam" id="NF011396">
    <property type="entry name" value="PRK14821.1"/>
    <property type="match status" value="1"/>
</dbReference>
<evidence type="ECO:0000256" key="5">
    <source>
        <dbReference type="ARBA" id="ARBA00022842"/>
    </source>
</evidence>
<dbReference type="Proteomes" id="UP000008120">
    <property type="component" value="Chromosome"/>
</dbReference>
<comment type="function">
    <text evidence="7">Pyrophosphatase that catalyzes the hydrolysis of nucleoside triphosphates to their monophosphate derivatives, with a high preference for the non-canonical purine nucleotides XTP (xanthosine triphosphate), dITP (deoxyinosine triphosphate) and ITP. Seems to function as a house-cleaning enzyme that removes non-canonical purine nucleotides from the nucleotide pool, thus preventing their incorporation into DNA/RNA and avoiding chromosomal lesions.</text>
</comment>
<keyword evidence="6 7" id="KW-0546">Nucleotide metabolism</keyword>
<evidence type="ECO:0000256" key="1">
    <source>
        <dbReference type="ARBA" id="ARBA00008023"/>
    </source>
</evidence>
<dbReference type="GO" id="GO:0017111">
    <property type="term" value="F:ribonucleoside triphosphate phosphatase activity"/>
    <property type="evidence" value="ECO:0007669"/>
    <property type="project" value="InterPro"/>
</dbReference>
<accession>E6N596</accession>
<gene>
    <name evidence="11" type="ORF">CSUB_C0443</name>
    <name evidence="10" type="ORF">HGMM_F03A05C19</name>
    <name evidence="9" type="ORF">HGMM_F36H04C35</name>
</gene>
<feature type="binding site" evidence="7">
    <location>
        <position position="39"/>
    </location>
    <ligand>
        <name>Mg(2+)</name>
        <dbReference type="ChEBI" id="CHEBI:18420"/>
    </ligand>
</feature>
<dbReference type="Pfam" id="PF01725">
    <property type="entry name" value="Ham1p_like"/>
    <property type="match status" value="1"/>
</dbReference>
<dbReference type="GO" id="GO:0005737">
    <property type="term" value="C:cytoplasm"/>
    <property type="evidence" value="ECO:0007669"/>
    <property type="project" value="TreeGrafter"/>
</dbReference>
<organism evidence="9 12">
    <name type="scientific">Caldiarchaeum subterraneum</name>
    <dbReference type="NCBI Taxonomy" id="311458"/>
    <lineage>
        <taxon>Archaea</taxon>
        <taxon>Nitrososphaerota</taxon>
        <taxon>Candidatus Caldarchaeales</taxon>
        <taxon>Candidatus Caldarchaeaceae</taxon>
        <taxon>Candidatus Caldarchaeum</taxon>
    </lineage>
</organism>
<dbReference type="GO" id="GO:0000166">
    <property type="term" value="F:nucleotide binding"/>
    <property type="evidence" value="ECO:0007669"/>
    <property type="project" value="UniProtKB-KW"/>
</dbReference>
<reference evidence="9 12" key="2">
    <citation type="journal article" date="2011" name="Nucleic Acids Res.">
        <title>Insights into the evolution of Archaea and eukaryotic protein modifier systems revealed by the genome of a novel archaeal group.</title>
        <authorList>
            <person name="Nunoura T."/>
            <person name="Takaki Y."/>
            <person name="Kakuta J."/>
            <person name="Nishi S."/>
            <person name="Sugahara J."/>
            <person name="Kazama H."/>
            <person name="Chee G."/>
            <person name="Hattori M."/>
            <person name="Kanai A."/>
            <person name="Atomi H."/>
            <person name="Takai K."/>
            <person name="Takami H."/>
        </authorList>
    </citation>
    <scope>NUCLEOTIDE SEQUENCE [LARGE SCALE GENOMIC DNA]</scope>
</reference>
<dbReference type="STRING" id="311458.CSUB_C0443"/>
<dbReference type="GO" id="GO:0035870">
    <property type="term" value="F:dITP diphosphatase activity"/>
    <property type="evidence" value="ECO:0007669"/>
    <property type="project" value="UniProtKB-UniRule"/>
</dbReference>
<evidence type="ECO:0000313" key="11">
    <source>
        <dbReference type="EMBL" id="BAJ50304.1"/>
    </source>
</evidence>
<name>E6N596_CALS0</name>
<dbReference type="GO" id="GO:0046872">
    <property type="term" value="F:metal ion binding"/>
    <property type="evidence" value="ECO:0007669"/>
    <property type="project" value="UniProtKB-KW"/>
</dbReference>
<dbReference type="EMBL" id="AP011837">
    <property type="protein sequence ID" value="BAJ47465.1"/>
    <property type="molecule type" value="Genomic_DNA"/>
</dbReference>
<evidence type="ECO:0000256" key="3">
    <source>
        <dbReference type="ARBA" id="ARBA00022741"/>
    </source>
</evidence>
<dbReference type="PANTHER" id="PTHR11067:SF9">
    <property type="entry name" value="INOSINE TRIPHOSPHATE PYROPHOSPHATASE"/>
    <property type="match status" value="1"/>
</dbReference>
<keyword evidence="5 7" id="KW-0460">Magnesium</keyword>
<evidence type="ECO:0000313" key="10">
    <source>
        <dbReference type="EMBL" id="BAJ49289.1"/>
    </source>
</evidence>
<dbReference type="GO" id="GO:0009117">
    <property type="term" value="P:nucleotide metabolic process"/>
    <property type="evidence" value="ECO:0007669"/>
    <property type="project" value="UniProtKB-KW"/>
</dbReference>
<evidence type="ECO:0000256" key="6">
    <source>
        <dbReference type="ARBA" id="ARBA00023080"/>
    </source>
</evidence>
<dbReference type="KEGG" id="csu:CSUB_C0443"/>
<dbReference type="HAMAP" id="MF_01405">
    <property type="entry name" value="Non_canon_purine_NTPase"/>
    <property type="match status" value="1"/>
</dbReference>
<feature type="binding site" evidence="7">
    <location>
        <begin position="170"/>
        <end position="171"/>
    </location>
    <ligand>
        <name>substrate</name>
    </ligand>
</feature>
<dbReference type="NCBIfam" id="TIGR00042">
    <property type="entry name" value="RdgB/HAM1 family non-canonical purine NTP pyrophosphatase"/>
    <property type="match status" value="1"/>
</dbReference>
<comment type="catalytic activity">
    <reaction evidence="7">
        <text>dITP + H2O = dIMP + diphosphate + H(+)</text>
        <dbReference type="Rhea" id="RHEA:28342"/>
        <dbReference type="ChEBI" id="CHEBI:15377"/>
        <dbReference type="ChEBI" id="CHEBI:15378"/>
        <dbReference type="ChEBI" id="CHEBI:33019"/>
        <dbReference type="ChEBI" id="CHEBI:61194"/>
        <dbReference type="ChEBI" id="CHEBI:61382"/>
        <dbReference type="EC" id="3.6.1.66"/>
    </reaction>
</comment>
<dbReference type="BioCyc" id="CCAL311458:G131R-450-MONOMER"/>
<keyword evidence="4 7" id="KW-0378">Hydrolase</keyword>
<comment type="catalytic activity">
    <reaction evidence="7">
        <text>ITP + H2O = IMP + diphosphate + H(+)</text>
        <dbReference type="Rhea" id="RHEA:29399"/>
        <dbReference type="ChEBI" id="CHEBI:15377"/>
        <dbReference type="ChEBI" id="CHEBI:15378"/>
        <dbReference type="ChEBI" id="CHEBI:33019"/>
        <dbReference type="ChEBI" id="CHEBI:58053"/>
        <dbReference type="ChEBI" id="CHEBI:61402"/>
        <dbReference type="EC" id="3.6.1.66"/>
    </reaction>
</comment>
<dbReference type="EC" id="3.6.1.66" evidence="7"/>
<dbReference type="GO" id="GO:0036220">
    <property type="term" value="F:ITP diphosphatase activity"/>
    <property type="evidence" value="ECO:0007669"/>
    <property type="project" value="UniProtKB-UniRule"/>
</dbReference>
<feature type="binding site" evidence="7">
    <location>
        <position position="165"/>
    </location>
    <ligand>
        <name>substrate</name>
    </ligand>
</feature>
<keyword evidence="3 7" id="KW-0547">Nucleotide-binding</keyword>
<protein>
    <recommendedName>
        <fullName evidence="7">dITP/XTP pyrophosphatase</fullName>
        <ecNumber evidence="7">3.6.1.66</ecNumber>
    </recommendedName>
    <alternativeName>
        <fullName evidence="7">Non-canonical purine NTP pyrophosphatase</fullName>
    </alternativeName>
    <alternativeName>
        <fullName evidence="7">Non-standard purine NTP pyrophosphatase</fullName>
    </alternativeName>
    <alternativeName>
        <fullName evidence="7">Nucleoside-triphosphate diphosphatase</fullName>
    </alternativeName>
    <alternativeName>
        <fullName evidence="7">Nucleoside-triphosphate pyrophosphatase</fullName>
        <shortName evidence="7">NTPase</shortName>
    </alternativeName>
</protein>
<dbReference type="InterPro" id="IPR020922">
    <property type="entry name" value="dITP/XTP_pyrophosphatase"/>
</dbReference>
<reference evidence="9 12" key="1">
    <citation type="journal article" date="2005" name="Environ. Microbiol.">
        <title>Genetic and functional properties of uncultivated thermophilic crenarchaeotes from a subsurface gold mine as revealed by analysis of genome fragments.</title>
        <authorList>
            <person name="Nunoura T."/>
            <person name="Hirayama H."/>
            <person name="Takami H."/>
            <person name="Oida H."/>
            <person name="Nishi S."/>
            <person name="Shimamura S."/>
            <person name="Suzuki Y."/>
            <person name="Inagaki F."/>
            <person name="Takai K."/>
            <person name="Nealson K.H."/>
            <person name="Horikoshi K."/>
        </authorList>
    </citation>
    <scope>NUCLEOTIDE SEQUENCE [LARGE SCALE GENOMIC DNA]</scope>
</reference>
<evidence type="ECO:0000256" key="7">
    <source>
        <dbReference type="HAMAP-Rule" id="MF_01405"/>
    </source>
</evidence>
<evidence type="ECO:0000313" key="12">
    <source>
        <dbReference type="Proteomes" id="UP000008120"/>
    </source>
</evidence>
<dbReference type="EMBL" id="AP011890">
    <property type="protein sequence ID" value="BAJ49289.1"/>
    <property type="molecule type" value="Genomic_DNA"/>
</dbReference>
<dbReference type="GO" id="GO:0036222">
    <property type="term" value="F:XTP diphosphatase activity"/>
    <property type="evidence" value="ECO:0007669"/>
    <property type="project" value="UniProtKB-UniRule"/>
</dbReference>
<dbReference type="SUPFAM" id="SSF52972">
    <property type="entry name" value="ITPase-like"/>
    <property type="match status" value="1"/>
</dbReference>
<dbReference type="CDD" id="cd00515">
    <property type="entry name" value="HAM1"/>
    <property type="match status" value="1"/>
</dbReference>
<evidence type="ECO:0000313" key="9">
    <source>
        <dbReference type="EMBL" id="BAJ47465.1"/>
    </source>
</evidence>
<comment type="similarity">
    <text evidence="1 7 8">Belongs to the HAM1 NTPase family.</text>
</comment>
<dbReference type="InterPro" id="IPR002637">
    <property type="entry name" value="RdgB/HAM1"/>
</dbReference>
<sequence>MSVDSLIFVTSNPHKAEEVSQIFKKHGLRLKIHSMKTLEVQSTSLAEIACISAAQAYANLEKPLFVEDSGLFIEALKGFPGPYSSYVYKTIGLDGVLKLVGERREAVFKSIICLYGLKDRPIFFSGESLGSIAEEPRGVHGFGFDPIFIPRGSRKTLAEMSLEEKNRFSHRGRAVESLVKWIYKDRGRSAGR</sequence>
<comment type="cofactor">
    <cofactor evidence="7">
        <name>Mg(2+)</name>
        <dbReference type="ChEBI" id="CHEBI:18420"/>
    </cofactor>
    <text evidence="7">Binds 1 Mg(2+) ion per subunit.</text>
</comment>
<dbReference type="AlphaFoldDB" id="E6N596"/>
<keyword evidence="2 7" id="KW-0479">Metal-binding</keyword>
<feature type="binding site" evidence="7">
    <location>
        <position position="68"/>
    </location>
    <ligand>
        <name>Mg(2+)</name>
        <dbReference type="ChEBI" id="CHEBI:18420"/>
    </ligand>
</feature>
<feature type="binding site" evidence="7">
    <location>
        <begin position="142"/>
        <end position="145"/>
    </location>
    <ligand>
        <name>substrate</name>
    </ligand>
</feature>